<dbReference type="GeneID" id="19201818"/>
<dbReference type="RefSeq" id="XP_007767001.1">
    <property type="nucleotide sequence ID" value="XM_007768811.1"/>
</dbReference>
<evidence type="ECO:0000256" key="7">
    <source>
        <dbReference type="ARBA" id="ARBA00023053"/>
    </source>
</evidence>
<feature type="transmembrane region" description="Helical" evidence="11">
    <location>
        <begin position="86"/>
        <end position="103"/>
    </location>
</feature>
<feature type="domain" description="Cation/H+ exchanger transmembrane" evidence="12">
    <location>
        <begin position="457"/>
        <end position="858"/>
    </location>
</feature>
<feature type="transmembrane region" description="Helical" evidence="11">
    <location>
        <begin position="795"/>
        <end position="817"/>
    </location>
</feature>
<dbReference type="OrthoDB" id="2190219at2759"/>
<evidence type="ECO:0000256" key="8">
    <source>
        <dbReference type="ARBA" id="ARBA00023065"/>
    </source>
</evidence>
<comment type="subcellular location">
    <subcellularLocation>
        <location evidence="1">Membrane</location>
        <topology evidence="1">Multi-pass membrane protein</topology>
    </subcellularLocation>
</comment>
<evidence type="ECO:0000256" key="6">
    <source>
        <dbReference type="ARBA" id="ARBA00022989"/>
    </source>
</evidence>
<feature type="transmembrane region" description="Helical" evidence="11">
    <location>
        <begin position="27"/>
        <end position="47"/>
    </location>
</feature>
<feature type="transmembrane region" description="Helical" evidence="11">
    <location>
        <begin position="537"/>
        <end position="559"/>
    </location>
</feature>
<protein>
    <recommendedName>
        <fullName evidence="12">Cation/H+ exchanger transmembrane domain-containing protein</fullName>
    </recommendedName>
</protein>
<keyword evidence="8" id="KW-0406">Ion transport</keyword>
<feature type="transmembrane region" description="Helical" evidence="11">
    <location>
        <begin position="642"/>
        <end position="661"/>
    </location>
</feature>
<feature type="transmembrane region" description="Helical" evidence="11">
    <location>
        <begin position="446"/>
        <end position="465"/>
    </location>
</feature>
<dbReference type="GO" id="GO:0036376">
    <property type="term" value="P:sodium ion export across plasma membrane"/>
    <property type="evidence" value="ECO:0007669"/>
    <property type="project" value="InterPro"/>
</dbReference>
<feature type="transmembrane region" description="Helical" evidence="11">
    <location>
        <begin position="763"/>
        <end position="783"/>
    </location>
</feature>
<feature type="transmembrane region" description="Helical" evidence="11">
    <location>
        <begin position="837"/>
        <end position="859"/>
    </location>
</feature>
<dbReference type="InterPro" id="IPR006153">
    <property type="entry name" value="Cation/H_exchanger_TM"/>
</dbReference>
<dbReference type="PANTHER" id="PTHR31382:SF4">
    <property type="entry name" value="NA(+)_H(+) ANTIPORTER"/>
    <property type="match status" value="1"/>
</dbReference>
<keyword evidence="10" id="KW-0739">Sodium transport</keyword>
<dbReference type="Proteomes" id="UP000053558">
    <property type="component" value="Unassembled WGS sequence"/>
</dbReference>
<comment type="caution">
    <text evidence="13">The sequence shown here is derived from an EMBL/GenBank/DDBJ whole genome shotgun (WGS) entry which is preliminary data.</text>
</comment>
<dbReference type="GO" id="GO:0005886">
    <property type="term" value="C:plasma membrane"/>
    <property type="evidence" value="ECO:0007669"/>
    <property type="project" value="InterPro"/>
</dbReference>
<dbReference type="PANTHER" id="PTHR31382">
    <property type="entry name" value="NA(+)/H(+) ANTIPORTER"/>
    <property type="match status" value="1"/>
</dbReference>
<reference evidence="14" key="1">
    <citation type="journal article" date="2012" name="Science">
        <title>The Paleozoic origin of enzymatic lignin decomposition reconstructed from 31 fungal genomes.</title>
        <authorList>
            <person name="Floudas D."/>
            <person name="Binder M."/>
            <person name="Riley R."/>
            <person name="Barry K."/>
            <person name="Blanchette R.A."/>
            <person name="Henrissat B."/>
            <person name="Martinez A.T."/>
            <person name="Otillar R."/>
            <person name="Spatafora J.W."/>
            <person name="Yadav J.S."/>
            <person name="Aerts A."/>
            <person name="Benoit I."/>
            <person name="Boyd A."/>
            <person name="Carlson A."/>
            <person name="Copeland A."/>
            <person name="Coutinho P.M."/>
            <person name="de Vries R.P."/>
            <person name="Ferreira P."/>
            <person name="Findley K."/>
            <person name="Foster B."/>
            <person name="Gaskell J."/>
            <person name="Glotzer D."/>
            <person name="Gorecki P."/>
            <person name="Heitman J."/>
            <person name="Hesse C."/>
            <person name="Hori C."/>
            <person name="Igarashi K."/>
            <person name="Jurgens J.A."/>
            <person name="Kallen N."/>
            <person name="Kersten P."/>
            <person name="Kohler A."/>
            <person name="Kuees U."/>
            <person name="Kumar T.K.A."/>
            <person name="Kuo A."/>
            <person name="LaButti K."/>
            <person name="Larrondo L.F."/>
            <person name="Lindquist E."/>
            <person name="Ling A."/>
            <person name="Lombard V."/>
            <person name="Lucas S."/>
            <person name="Lundell T."/>
            <person name="Martin R."/>
            <person name="McLaughlin D.J."/>
            <person name="Morgenstern I."/>
            <person name="Morin E."/>
            <person name="Murat C."/>
            <person name="Nagy L.G."/>
            <person name="Nolan M."/>
            <person name="Ohm R.A."/>
            <person name="Patyshakuliyeva A."/>
            <person name="Rokas A."/>
            <person name="Ruiz-Duenas F.J."/>
            <person name="Sabat G."/>
            <person name="Salamov A."/>
            <person name="Samejima M."/>
            <person name="Schmutz J."/>
            <person name="Slot J.C."/>
            <person name="St John F."/>
            <person name="Stenlid J."/>
            <person name="Sun H."/>
            <person name="Sun S."/>
            <person name="Syed K."/>
            <person name="Tsang A."/>
            <person name="Wiebenga A."/>
            <person name="Young D."/>
            <person name="Pisabarro A."/>
            <person name="Eastwood D.C."/>
            <person name="Martin F."/>
            <person name="Cullen D."/>
            <person name="Grigoriev I.V."/>
            <person name="Hibbett D.S."/>
        </authorList>
    </citation>
    <scope>NUCLEOTIDE SEQUENCE [LARGE SCALE GENOMIC DNA]</scope>
    <source>
        <strain evidence="14">RWD-64-598 SS2</strain>
    </source>
</reference>
<evidence type="ECO:0000256" key="2">
    <source>
        <dbReference type="ARBA" id="ARBA00005248"/>
    </source>
</evidence>
<evidence type="ECO:0000256" key="1">
    <source>
        <dbReference type="ARBA" id="ARBA00004141"/>
    </source>
</evidence>
<evidence type="ECO:0000256" key="4">
    <source>
        <dbReference type="ARBA" id="ARBA00022449"/>
    </source>
</evidence>
<dbReference type="Pfam" id="PF00999">
    <property type="entry name" value="Na_H_Exchanger"/>
    <property type="match status" value="2"/>
</dbReference>
<dbReference type="GO" id="GO:0120029">
    <property type="term" value="P:proton export across plasma membrane"/>
    <property type="evidence" value="ECO:0007669"/>
    <property type="project" value="InterPro"/>
</dbReference>
<dbReference type="InterPro" id="IPR004712">
    <property type="entry name" value="Na+/H+_antiporter_fungi"/>
</dbReference>
<feature type="transmembrane region" description="Helical" evidence="11">
    <location>
        <begin position="508"/>
        <end position="530"/>
    </location>
</feature>
<dbReference type="EMBL" id="JH711576">
    <property type="protein sequence ID" value="EIW83167.1"/>
    <property type="molecule type" value="Genomic_DNA"/>
</dbReference>
<feature type="transmembrane region" description="Helical" evidence="11">
    <location>
        <begin position="304"/>
        <end position="329"/>
    </location>
</feature>
<evidence type="ECO:0000256" key="5">
    <source>
        <dbReference type="ARBA" id="ARBA00022692"/>
    </source>
</evidence>
<evidence type="ECO:0000256" key="11">
    <source>
        <dbReference type="SAM" id="Phobius"/>
    </source>
</evidence>
<dbReference type="GO" id="GO:0015385">
    <property type="term" value="F:sodium:proton antiporter activity"/>
    <property type="evidence" value="ECO:0007669"/>
    <property type="project" value="InterPro"/>
</dbReference>
<evidence type="ECO:0000256" key="3">
    <source>
        <dbReference type="ARBA" id="ARBA00022448"/>
    </source>
</evidence>
<accession>A0A5M3MVZ4</accession>
<feature type="transmembrane region" description="Helical" evidence="11">
    <location>
        <begin position="115"/>
        <end position="134"/>
    </location>
</feature>
<dbReference type="KEGG" id="cput:CONPUDRAFT_143158"/>
<dbReference type="GO" id="GO:0030007">
    <property type="term" value="P:intracellular potassium ion homeostasis"/>
    <property type="evidence" value="ECO:0007669"/>
    <property type="project" value="TreeGrafter"/>
</dbReference>
<keyword evidence="9 11" id="KW-0472">Membrane</keyword>
<evidence type="ECO:0000313" key="13">
    <source>
        <dbReference type="EMBL" id="EIW83167.1"/>
    </source>
</evidence>
<dbReference type="GO" id="GO:0042391">
    <property type="term" value="P:regulation of membrane potential"/>
    <property type="evidence" value="ECO:0007669"/>
    <property type="project" value="InterPro"/>
</dbReference>
<gene>
    <name evidence="13" type="ORF">CONPUDRAFT_143158</name>
</gene>
<proteinExistence type="inferred from homology"/>
<evidence type="ECO:0000259" key="12">
    <source>
        <dbReference type="Pfam" id="PF00999"/>
    </source>
</evidence>
<evidence type="ECO:0000313" key="14">
    <source>
        <dbReference type="Proteomes" id="UP000053558"/>
    </source>
</evidence>
<feature type="transmembrane region" description="Helical" evidence="11">
    <location>
        <begin position="682"/>
        <end position="707"/>
    </location>
</feature>
<keyword evidence="4" id="KW-0050">Antiport</keyword>
<feature type="transmembrane region" description="Helical" evidence="11">
    <location>
        <begin position="470"/>
        <end position="488"/>
    </location>
</feature>
<keyword evidence="3" id="KW-0813">Transport</keyword>
<evidence type="ECO:0000256" key="10">
    <source>
        <dbReference type="ARBA" id="ARBA00023201"/>
    </source>
</evidence>
<organism evidence="13 14">
    <name type="scientific">Coniophora puteana (strain RWD-64-598)</name>
    <name type="common">Brown rot fungus</name>
    <dbReference type="NCBI Taxonomy" id="741705"/>
    <lineage>
        <taxon>Eukaryota</taxon>
        <taxon>Fungi</taxon>
        <taxon>Dikarya</taxon>
        <taxon>Basidiomycota</taxon>
        <taxon>Agaricomycotina</taxon>
        <taxon>Agaricomycetes</taxon>
        <taxon>Agaricomycetidae</taxon>
        <taxon>Boletales</taxon>
        <taxon>Coniophorineae</taxon>
        <taxon>Coniophoraceae</taxon>
        <taxon>Coniophora</taxon>
    </lineage>
</organism>
<feature type="domain" description="Cation/H+ exchanger transmembrane" evidence="12">
    <location>
        <begin position="3"/>
        <end position="187"/>
    </location>
</feature>
<feature type="transmembrane region" description="Helical" evidence="11">
    <location>
        <begin position="247"/>
        <end position="266"/>
    </location>
</feature>
<sequence>MRVVLAFGLFSIGVALPAKYMWDHLRGLLIMVVPTMALGWLSVAACLTPTDPVTCAMITGGKFAEQNVNKDIRDIISAESAANDGLAYPFLSIAIYLTIEASAKTAIWKWVVDGIFYQVVLGTLLGAFIGFLFSKTLRLTKGKNFTDRQSFLAQYMGLSLFTMGVASTIGVDDLLASFAAGCAIAWDENFQGQTKGTALVNSRKATEAVSQMSHFSEQSNDMAPSSHSLNLEQTEDPSFKFASVIEFVLNCGCFIYIGAWLPFNLYTLPEVGITPAKLVALMIAIIFLRRIPCLLLLFRIVPEVFALAIVLIHLGTLIGPMGVSVIFVSTMAVHQLAVAQSPQTDQAQKLAIALQPIVFFVVLGSIVIPVQSKYELSILDHDATRREYCLRLPSKIKSDVIEVPERQALGSDYVYYLVGASGEIRASADPSQNVDILVDKVTGPHLAYICIGGFVVLFSLLALIIKEKLYINEVILGTAFGVLVGPYVANAFNPRSWGPDSNIITLEFMRIVLATGLFAIGVELPGAYMLQHAKGLLIMVVPTMAFGWLVGGVIVYGLFPQINFISGLCIAACFTPTDPVTAAAITGGKFATKHVPLNLRRLIQAESASNDGLAYPFLSISVYLTLEASTKVAIGKWFLVGWLYQVILGTVLGAVLGLMFSKLLKISHGKGFIDRESFVSQYLAFAIFTIGVASTIGADDLLAAFAAGSAISWDEHFNTQIENESFTSVIEYVLNCGCFIYIGAWLPFDMYNNSTYDITPARLVVLVLSILILRRIPPLLVLYKWVPEIDGWKEALFCGHFGPMGVSAIFVATYAVTRLPVPQDPPQSQAELLSATIQPIVSFVVLGSIIVHGLSIPFFNLGRGVQSRTTSLTVTWTNRAKVAGTPDWLLWAKRPGDPIEGPSPETIIDPEQGLSEAESKPLTLRARGLLVLDQRMQKAQSSYTTGCTKRS</sequence>
<keyword evidence="7" id="KW-0915">Sodium</keyword>
<evidence type="ECO:0000256" key="9">
    <source>
        <dbReference type="ARBA" id="ARBA00023136"/>
    </source>
</evidence>
<keyword evidence="5 11" id="KW-0812">Transmembrane</keyword>
<name>A0A5M3MVZ4_CONPW</name>
<dbReference type="AlphaFoldDB" id="A0A5M3MVZ4"/>
<keyword evidence="6 11" id="KW-1133">Transmembrane helix</keyword>
<feature type="transmembrane region" description="Helical" evidence="11">
    <location>
        <begin position="350"/>
        <end position="370"/>
    </location>
</feature>
<keyword evidence="14" id="KW-1185">Reference proteome</keyword>
<comment type="similarity">
    <text evidence="2">Belongs to the fungal Na(+)/H(+) exchanger family.</text>
</comment>